<feature type="domain" description="N-acetyltransferase" evidence="1">
    <location>
        <begin position="7"/>
        <end position="162"/>
    </location>
</feature>
<dbReference type="PROSITE" id="PS51186">
    <property type="entry name" value="GNAT"/>
    <property type="match status" value="1"/>
</dbReference>
<evidence type="ECO:0000313" key="2">
    <source>
        <dbReference type="EMBL" id="GEO00179.1"/>
    </source>
</evidence>
<dbReference type="InterPro" id="IPR016181">
    <property type="entry name" value="Acyl_CoA_acyltransferase"/>
</dbReference>
<evidence type="ECO:0000259" key="1">
    <source>
        <dbReference type="PROSITE" id="PS51186"/>
    </source>
</evidence>
<gene>
    <name evidence="2" type="ORF">NSE01_20110</name>
</gene>
<sequence length="177" mass="20356">MIETERLILRPWRDADRDPFWAMACDSRVMEYLPPLTRAESDGAVDRMIATEREHGHVFWALERKVEGDFIGFCGILPPRPPIFEYEIGWRLAHHAWGFGLAREAAEASLAWAWANLEVPAIMAITNLANTRSWGLMERLGMTRYPGEDFDHPDLAEGDPLRPHILYRIHRPQPQAA</sequence>
<reference evidence="2 3" key="1">
    <citation type="submission" date="2019-07" db="EMBL/GenBank/DDBJ databases">
        <title>Whole genome shotgun sequence of Novosphingobium sediminis NBRC 106119.</title>
        <authorList>
            <person name="Hosoyama A."/>
            <person name="Uohara A."/>
            <person name="Ohji S."/>
            <person name="Ichikawa N."/>
        </authorList>
    </citation>
    <scope>NUCLEOTIDE SEQUENCE [LARGE SCALE GENOMIC DNA]</scope>
    <source>
        <strain evidence="2 3">NBRC 106119</strain>
    </source>
</reference>
<comment type="caution">
    <text evidence="2">The sequence shown here is derived from an EMBL/GenBank/DDBJ whole genome shotgun (WGS) entry which is preliminary data.</text>
</comment>
<keyword evidence="3" id="KW-1185">Reference proteome</keyword>
<dbReference type="RefSeq" id="WP_147159490.1">
    <property type="nucleotide sequence ID" value="NZ_BJYR01000013.1"/>
</dbReference>
<dbReference type="InterPro" id="IPR000182">
    <property type="entry name" value="GNAT_dom"/>
</dbReference>
<dbReference type="Pfam" id="PF13302">
    <property type="entry name" value="Acetyltransf_3"/>
    <property type="match status" value="1"/>
</dbReference>
<dbReference type="GO" id="GO:0016747">
    <property type="term" value="F:acyltransferase activity, transferring groups other than amino-acyl groups"/>
    <property type="evidence" value="ECO:0007669"/>
    <property type="project" value="InterPro"/>
</dbReference>
<dbReference type="SUPFAM" id="SSF55729">
    <property type="entry name" value="Acyl-CoA N-acyltransferases (Nat)"/>
    <property type="match status" value="1"/>
</dbReference>
<dbReference type="EMBL" id="BJYR01000013">
    <property type="protein sequence ID" value="GEO00179.1"/>
    <property type="molecule type" value="Genomic_DNA"/>
</dbReference>
<dbReference type="Proteomes" id="UP000321464">
    <property type="component" value="Unassembled WGS sequence"/>
</dbReference>
<dbReference type="AlphaFoldDB" id="A0A512AKD8"/>
<dbReference type="Gene3D" id="3.40.630.30">
    <property type="match status" value="1"/>
</dbReference>
<organism evidence="2 3">
    <name type="scientific">Novosphingobium sediminis</name>
    <dbReference type="NCBI Taxonomy" id="707214"/>
    <lineage>
        <taxon>Bacteria</taxon>
        <taxon>Pseudomonadati</taxon>
        <taxon>Pseudomonadota</taxon>
        <taxon>Alphaproteobacteria</taxon>
        <taxon>Sphingomonadales</taxon>
        <taxon>Sphingomonadaceae</taxon>
        <taxon>Novosphingobium</taxon>
    </lineage>
</organism>
<dbReference type="InterPro" id="IPR051531">
    <property type="entry name" value="N-acetyltransferase"/>
</dbReference>
<protein>
    <submittedName>
        <fullName evidence="2">Acetyltransferase</fullName>
    </submittedName>
</protein>
<evidence type="ECO:0000313" key="3">
    <source>
        <dbReference type="Proteomes" id="UP000321464"/>
    </source>
</evidence>
<dbReference type="PANTHER" id="PTHR43792:SF1">
    <property type="entry name" value="N-ACETYLTRANSFERASE DOMAIN-CONTAINING PROTEIN"/>
    <property type="match status" value="1"/>
</dbReference>
<keyword evidence="2" id="KW-0808">Transferase</keyword>
<dbReference type="PANTHER" id="PTHR43792">
    <property type="entry name" value="GNAT FAMILY, PUTATIVE (AFU_ORTHOLOGUE AFUA_3G00765)-RELATED-RELATED"/>
    <property type="match status" value="1"/>
</dbReference>
<dbReference type="OrthoDB" id="6293260at2"/>
<accession>A0A512AKD8</accession>
<proteinExistence type="predicted"/>
<name>A0A512AKD8_9SPHN</name>